<dbReference type="InterPro" id="IPR046342">
    <property type="entry name" value="CBS_dom_sf"/>
</dbReference>
<dbReference type="KEGG" id="splu:LK06_000440"/>
<dbReference type="EMBL" id="CP022433">
    <property type="protein sequence ID" value="ASN22918.1"/>
    <property type="molecule type" value="Genomic_DNA"/>
</dbReference>
<dbReference type="PANTHER" id="PTHR43080:SF2">
    <property type="entry name" value="CBS DOMAIN-CONTAINING PROTEIN"/>
    <property type="match status" value="1"/>
</dbReference>
<dbReference type="STRING" id="1355015.LK06_000440"/>
<accession>A0A221NT08</accession>
<dbReference type="InterPro" id="IPR051257">
    <property type="entry name" value="Diverse_CBS-Domain"/>
</dbReference>
<gene>
    <name evidence="4" type="ORF">LK07_01515</name>
</gene>
<proteinExistence type="predicted"/>
<dbReference type="PANTHER" id="PTHR43080">
    <property type="entry name" value="CBS DOMAIN-CONTAINING PROTEIN CBSX3, MITOCHONDRIAL"/>
    <property type="match status" value="1"/>
</dbReference>
<dbReference type="Proteomes" id="UP000031501">
    <property type="component" value="Chromosome"/>
</dbReference>
<name>A0A221NT08_9ACTN</name>
<evidence type="ECO:0000313" key="5">
    <source>
        <dbReference type="Proteomes" id="UP000031501"/>
    </source>
</evidence>
<dbReference type="PROSITE" id="PS51371">
    <property type="entry name" value="CBS"/>
    <property type="match status" value="2"/>
</dbReference>
<protein>
    <submittedName>
        <fullName evidence="4">CBS domain-containing protein</fullName>
    </submittedName>
</protein>
<reference evidence="4 5" key="1">
    <citation type="submission" date="2017-07" db="EMBL/GenBank/DDBJ databases">
        <title>Genome sequence of Streptomyces pluripotens MUSC 137T.</title>
        <authorList>
            <person name="Ser H.-L."/>
            <person name="Lee L.-H."/>
        </authorList>
    </citation>
    <scope>NUCLEOTIDE SEQUENCE [LARGE SCALE GENOMIC DNA]</scope>
    <source>
        <strain evidence="4 5">MUSC 137</strain>
    </source>
</reference>
<dbReference type="SMART" id="SM00116">
    <property type="entry name" value="CBS"/>
    <property type="match status" value="2"/>
</dbReference>
<dbReference type="AlphaFoldDB" id="A0A221NT08"/>
<evidence type="ECO:0000313" key="4">
    <source>
        <dbReference type="EMBL" id="ASN22918.1"/>
    </source>
</evidence>
<dbReference type="SUPFAM" id="SSF54631">
    <property type="entry name" value="CBS-domain pair"/>
    <property type="match status" value="1"/>
</dbReference>
<evidence type="ECO:0000256" key="2">
    <source>
        <dbReference type="PROSITE-ProRule" id="PRU00703"/>
    </source>
</evidence>
<keyword evidence="5" id="KW-1185">Reference proteome</keyword>
<dbReference type="CDD" id="cd02205">
    <property type="entry name" value="CBS_pair_SF"/>
    <property type="match status" value="1"/>
</dbReference>
<keyword evidence="1 2" id="KW-0129">CBS domain</keyword>
<dbReference type="Gene3D" id="3.10.580.10">
    <property type="entry name" value="CBS-domain"/>
    <property type="match status" value="2"/>
</dbReference>
<sequence length="195" mass="21317">MPRTCRRHAARHFERTYPCTAQALTEAEEAAVDEQPAVRSLMDTAPYSISENESVLMAWEVIERSEQRQLPVVRQDGCCAGLLDRAELAVACAVTAAALSRRTVRDLVHARRTATVHPEDSALYAARVMTEEHVEALPVTDPHGRLVGLLTARDYVACVAGLHRQAVAAPDQPARVTLPGLPPRSTEQVRGIVIP</sequence>
<organism evidence="4 5">
    <name type="scientific">Streptomyces pluripotens</name>
    <dbReference type="NCBI Taxonomy" id="1355015"/>
    <lineage>
        <taxon>Bacteria</taxon>
        <taxon>Bacillati</taxon>
        <taxon>Actinomycetota</taxon>
        <taxon>Actinomycetes</taxon>
        <taxon>Kitasatosporales</taxon>
        <taxon>Streptomycetaceae</taxon>
        <taxon>Streptomyces</taxon>
    </lineage>
</organism>
<evidence type="ECO:0000259" key="3">
    <source>
        <dbReference type="PROSITE" id="PS51371"/>
    </source>
</evidence>
<feature type="domain" description="CBS" evidence="3">
    <location>
        <begin position="109"/>
        <end position="167"/>
    </location>
</feature>
<feature type="domain" description="CBS" evidence="3">
    <location>
        <begin position="42"/>
        <end position="99"/>
    </location>
</feature>
<dbReference type="InterPro" id="IPR000644">
    <property type="entry name" value="CBS_dom"/>
</dbReference>
<evidence type="ECO:0000256" key="1">
    <source>
        <dbReference type="ARBA" id="ARBA00023122"/>
    </source>
</evidence>
<dbReference type="Pfam" id="PF00571">
    <property type="entry name" value="CBS"/>
    <property type="match status" value="2"/>
</dbReference>